<dbReference type="OrthoDB" id="416681at2759"/>
<evidence type="ECO:0000313" key="2">
    <source>
        <dbReference type="Proteomes" id="UP000186817"/>
    </source>
</evidence>
<comment type="caution">
    <text evidence="1">The sequence shown here is derived from an EMBL/GenBank/DDBJ whole genome shotgun (WGS) entry which is preliminary data.</text>
</comment>
<dbReference type="EMBL" id="LSRX01000095">
    <property type="protein sequence ID" value="OLQ09490.1"/>
    <property type="molecule type" value="Genomic_DNA"/>
</dbReference>
<sequence>MRGVSLRSTLKRGGWLWLYSPSVLSIEKRAQVFASSKPTERFDKFLSHTWWTHGKWKMLSLLIHFGWPTMLTAWALGITLSFALSLIGVLPACTSFEVHAIGFHGEVPYGCWILLSGLLAPIAGLMAFPYLPCLHGSDTCFLDFVCINQTDSVEMQQGIRCIGHFLAASAELRVLWSAPYLSRLWCVFELAAYRKMNPSGKIVIAPIANELRGQEGGDAVRLLAVFVCVFAVMFPSLAHVAWKQKLDRDKLESDLATFDVMNVECSNDFDRQCIHEAIIQWYGSLAAFSEHVQGPFRQEVVRLMRAGGSVPVAYVWLSLSPIFCLSLEGFVALWRANAPMESVLGFAASHLLAHDILWLPSVVVLYHFTTRRSGSKLPQLKPNLHGHRRAMMRKTFLMLLCSAAADEFLSLKRGISARCLLQGWADDAQESDIVKAAQDCFTRNEVQTSNLGELQGTLGVATGCVVSNLDAKWGWRPELAGSGSNTGGPYDVYGEGLTLVGVETPSGSWQFMLRKPSASQGGSSHVAVTVHSYHRGDATPQQETDLIHFADSCFSKEDVDTSNLGSLQFSLGKNVDCVLQKCLEAWGFKPESSSSGSDNGGPYDAYGLGATVIGVESPSGKWEFVLRLKN</sequence>
<dbReference type="AlphaFoldDB" id="A0A1Q9EQ00"/>
<gene>
    <name evidence="1" type="ORF">AK812_SmicGene6877</name>
</gene>
<name>A0A1Q9EQ00_SYMMI</name>
<reference evidence="1 2" key="1">
    <citation type="submission" date="2016-02" db="EMBL/GenBank/DDBJ databases">
        <title>Genome analysis of coral dinoflagellate symbionts highlights evolutionary adaptations to a symbiotic lifestyle.</title>
        <authorList>
            <person name="Aranda M."/>
            <person name="Li Y."/>
            <person name="Liew Y.J."/>
            <person name="Baumgarten S."/>
            <person name="Simakov O."/>
            <person name="Wilson M."/>
            <person name="Piel J."/>
            <person name="Ashoor H."/>
            <person name="Bougouffa S."/>
            <person name="Bajic V.B."/>
            <person name="Ryu T."/>
            <person name="Ravasi T."/>
            <person name="Bayer T."/>
            <person name="Micklem G."/>
            <person name="Kim H."/>
            <person name="Bhak J."/>
            <person name="Lajeunesse T.C."/>
            <person name="Voolstra C.R."/>
        </authorList>
    </citation>
    <scope>NUCLEOTIDE SEQUENCE [LARGE SCALE GENOMIC DNA]</scope>
    <source>
        <strain evidence="1 2">CCMP2467</strain>
    </source>
</reference>
<protein>
    <submittedName>
        <fullName evidence="1">Uncharacterized protein</fullName>
    </submittedName>
</protein>
<accession>A0A1Q9EQ00</accession>
<organism evidence="1 2">
    <name type="scientific">Symbiodinium microadriaticum</name>
    <name type="common">Dinoflagellate</name>
    <name type="synonym">Zooxanthella microadriatica</name>
    <dbReference type="NCBI Taxonomy" id="2951"/>
    <lineage>
        <taxon>Eukaryota</taxon>
        <taxon>Sar</taxon>
        <taxon>Alveolata</taxon>
        <taxon>Dinophyceae</taxon>
        <taxon>Suessiales</taxon>
        <taxon>Symbiodiniaceae</taxon>
        <taxon>Symbiodinium</taxon>
    </lineage>
</organism>
<proteinExistence type="predicted"/>
<keyword evidence="2" id="KW-1185">Reference proteome</keyword>
<evidence type="ECO:0000313" key="1">
    <source>
        <dbReference type="EMBL" id="OLQ09490.1"/>
    </source>
</evidence>
<dbReference type="Proteomes" id="UP000186817">
    <property type="component" value="Unassembled WGS sequence"/>
</dbReference>